<dbReference type="Pfam" id="PF08281">
    <property type="entry name" value="Sigma70_r4_2"/>
    <property type="match status" value="1"/>
</dbReference>
<evidence type="ECO:0000259" key="7">
    <source>
        <dbReference type="Pfam" id="PF08281"/>
    </source>
</evidence>
<evidence type="ECO:0000256" key="3">
    <source>
        <dbReference type="ARBA" id="ARBA00023082"/>
    </source>
</evidence>
<dbReference type="PANTHER" id="PTHR43133:SF8">
    <property type="entry name" value="RNA POLYMERASE SIGMA FACTOR HI_1459-RELATED"/>
    <property type="match status" value="1"/>
</dbReference>
<dbReference type="EMBL" id="QGBI01000017">
    <property type="protein sequence ID" value="MBX3891724.1"/>
    <property type="molecule type" value="Genomic_DNA"/>
</dbReference>
<dbReference type="InterPro" id="IPR039425">
    <property type="entry name" value="RNA_pol_sigma-70-like"/>
</dbReference>
<comment type="caution">
    <text evidence="8">The sequence shown here is derived from an EMBL/GenBank/DDBJ whole genome shotgun (WGS) entry which is preliminary data.</text>
</comment>
<evidence type="ECO:0000256" key="2">
    <source>
        <dbReference type="ARBA" id="ARBA00023015"/>
    </source>
</evidence>
<comment type="similarity">
    <text evidence="1">Belongs to the sigma-70 factor family. ECF subfamily.</text>
</comment>
<feature type="domain" description="RNA polymerase sigma-70 region 2" evidence="6">
    <location>
        <begin position="29"/>
        <end position="90"/>
    </location>
</feature>
<dbReference type="InterPro" id="IPR014289">
    <property type="entry name" value="RNA_pol_sigma-24-rel"/>
</dbReference>
<dbReference type="RefSeq" id="WP_024973561.1">
    <property type="nucleotide sequence ID" value="NZ_JACBXL010000028.1"/>
</dbReference>
<dbReference type="NCBIfam" id="TIGR02937">
    <property type="entry name" value="sigma70-ECF"/>
    <property type="match status" value="1"/>
</dbReference>
<dbReference type="SUPFAM" id="SSF88659">
    <property type="entry name" value="Sigma3 and sigma4 domains of RNA polymerase sigma factors"/>
    <property type="match status" value="1"/>
</dbReference>
<organism evidence="8 9">
    <name type="scientific">Ralstonia pickettii</name>
    <name type="common">Burkholderia pickettii</name>
    <dbReference type="NCBI Taxonomy" id="329"/>
    <lineage>
        <taxon>Bacteria</taxon>
        <taxon>Pseudomonadati</taxon>
        <taxon>Pseudomonadota</taxon>
        <taxon>Betaproteobacteria</taxon>
        <taxon>Burkholderiales</taxon>
        <taxon>Burkholderiaceae</taxon>
        <taxon>Ralstonia</taxon>
    </lineage>
</organism>
<dbReference type="AlphaFoldDB" id="A0A9Q2H212"/>
<sequence>MARRNTADLNYQQQTSPGVSWEALTALRADMLRFAELQLRNRETAEDLVQEAIEAALRRSSSFAGHSTLKTWVFAILRNRIIDHLRQADRCVNLSSLVKEDEDLEQRLEVLFNEGGKWKDGHRPATWPNPEQALQSQQFWNVFEACLTVLPAKTSRVFMMREFLGFEAEEICTQLGITMSNCHVILHRARLKLRECMDVGWGRKEAPVC</sequence>
<keyword evidence="3" id="KW-0731">Sigma factor</keyword>
<dbReference type="Pfam" id="PF04542">
    <property type="entry name" value="Sigma70_r2"/>
    <property type="match status" value="1"/>
</dbReference>
<dbReference type="NCBIfam" id="TIGR02943">
    <property type="entry name" value="Sig70_famx1"/>
    <property type="match status" value="1"/>
</dbReference>
<dbReference type="GO" id="GO:0006352">
    <property type="term" value="P:DNA-templated transcription initiation"/>
    <property type="evidence" value="ECO:0007669"/>
    <property type="project" value="InterPro"/>
</dbReference>
<dbReference type="InterPro" id="IPR014284">
    <property type="entry name" value="RNA_pol_sigma-70_dom"/>
</dbReference>
<dbReference type="PANTHER" id="PTHR43133">
    <property type="entry name" value="RNA POLYMERASE ECF-TYPE SIGMA FACTO"/>
    <property type="match status" value="1"/>
</dbReference>
<reference evidence="8" key="1">
    <citation type="submission" date="2018-06" db="EMBL/GenBank/DDBJ databases">
        <authorList>
            <person name="O'Rourke A."/>
        </authorList>
    </citation>
    <scope>NUCLEOTIDE SEQUENCE</scope>
    <source>
        <strain evidence="8">132550021-3</strain>
    </source>
</reference>
<dbReference type="CDD" id="cd06171">
    <property type="entry name" value="Sigma70_r4"/>
    <property type="match status" value="1"/>
</dbReference>
<dbReference type="InterPro" id="IPR013325">
    <property type="entry name" value="RNA_pol_sigma_r2"/>
</dbReference>
<evidence type="ECO:0000313" key="8">
    <source>
        <dbReference type="EMBL" id="MBX3891724.1"/>
    </source>
</evidence>
<accession>A0A9Q2H212</accession>
<evidence type="ECO:0000259" key="6">
    <source>
        <dbReference type="Pfam" id="PF04542"/>
    </source>
</evidence>
<evidence type="ECO:0000256" key="4">
    <source>
        <dbReference type="ARBA" id="ARBA00023125"/>
    </source>
</evidence>
<dbReference type="GO" id="GO:0003677">
    <property type="term" value="F:DNA binding"/>
    <property type="evidence" value="ECO:0007669"/>
    <property type="project" value="UniProtKB-KW"/>
</dbReference>
<dbReference type="InterPro" id="IPR013324">
    <property type="entry name" value="RNA_pol_sigma_r3/r4-like"/>
</dbReference>
<keyword evidence="4" id="KW-0238">DNA-binding</keyword>
<evidence type="ECO:0000256" key="1">
    <source>
        <dbReference type="ARBA" id="ARBA00010641"/>
    </source>
</evidence>
<evidence type="ECO:0000256" key="5">
    <source>
        <dbReference type="ARBA" id="ARBA00023163"/>
    </source>
</evidence>
<evidence type="ECO:0000313" key="9">
    <source>
        <dbReference type="Proteomes" id="UP001199322"/>
    </source>
</evidence>
<dbReference type="InterPro" id="IPR013249">
    <property type="entry name" value="RNA_pol_sigma70_r4_t2"/>
</dbReference>
<dbReference type="InterPro" id="IPR007627">
    <property type="entry name" value="RNA_pol_sigma70_r2"/>
</dbReference>
<protein>
    <submittedName>
        <fullName evidence="8">Sigma-70 family RNA polymerase sigma factor</fullName>
    </submittedName>
</protein>
<dbReference type="Gene3D" id="1.10.1740.10">
    <property type="match status" value="1"/>
</dbReference>
<dbReference type="Gene3D" id="1.10.10.10">
    <property type="entry name" value="Winged helix-like DNA-binding domain superfamily/Winged helix DNA-binding domain"/>
    <property type="match status" value="1"/>
</dbReference>
<dbReference type="Proteomes" id="UP001199322">
    <property type="component" value="Unassembled WGS sequence"/>
</dbReference>
<keyword evidence="5" id="KW-0804">Transcription</keyword>
<name>A0A9Q2H212_RALPI</name>
<dbReference type="SUPFAM" id="SSF88946">
    <property type="entry name" value="Sigma2 domain of RNA polymerase sigma factors"/>
    <property type="match status" value="1"/>
</dbReference>
<dbReference type="GO" id="GO:0016987">
    <property type="term" value="F:sigma factor activity"/>
    <property type="evidence" value="ECO:0007669"/>
    <property type="project" value="UniProtKB-KW"/>
</dbReference>
<keyword evidence="2" id="KW-0805">Transcription regulation</keyword>
<feature type="domain" description="RNA polymerase sigma factor 70 region 4 type 2" evidence="7">
    <location>
        <begin position="143"/>
        <end position="193"/>
    </location>
</feature>
<gene>
    <name evidence="8" type="ORF">DEE74_17825</name>
</gene>
<proteinExistence type="inferred from homology"/>
<dbReference type="InterPro" id="IPR036388">
    <property type="entry name" value="WH-like_DNA-bd_sf"/>
</dbReference>